<dbReference type="CDD" id="cd03416">
    <property type="entry name" value="CbiX_SirB_N"/>
    <property type="match status" value="1"/>
</dbReference>
<comment type="caution">
    <text evidence="3">The sequence shown here is derived from an EMBL/GenBank/DDBJ whole genome shotgun (WGS) entry which is preliminary data.</text>
</comment>
<dbReference type="AlphaFoldDB" id="A0AAW4YFB7"/>
<dbReference type="Gene3D" id="3.40.50.1400">
    <property type="match status" value="1"/>
</dbReference>
<evidence type="ECO:0000256" key="1">
    <source>
        <dbReference type="ARBA" id="ARBA00022723"/>
    </source>
</evidence>
<dbReference type="GO" id="GO:0046872">
    <property type="term" value="F:metal ion binding"/>
    <property type="evidence" value="ECO:0007669"/>
    <property type="project" value="UniProtKB-KW"/>
</dbReference>
<dbReference type="SUPFAM" id="SSF53800">
    <property type="entry name" value="Chelatase"/>
    <property type="match status" value="1"/>
</dbReference>
<feature type="non-terminal residue" evidence="3">
    <location>
        <position position="79"/>
    </location>
</feature>
<keyword evidence="2" id="KW-0456">Lyase</keyword>
<accession>A0AAW4YFB7</accession>
<name>A0AAW4YFB7_STAAU</name>
<dbReference type="EMBL" id="JAIUEN010000916">
    <property type="protein sequence ID" value="MCE3364510.1"/>
    <property type="molecule type" value="Genomic_DNA"/>
</dbReference>
<reference evidence="3" key="1">
    <citation type="journal article" date="2021" name="Front Med (Lausanne)">
        <title>The Prevalence and Determinants of Fusidic Acid Resistance Among Methicillin-Resistant Staphylococcus aureus Clinical Isolates in China.</title>
        <authorList>
            <person name="Zhao H."/>
            <person name="Wang X."/>
            <person name="Wang B."/>
            <person name="Xu Y."/>
            <person name="Rao L."/>
            <person name="Wan B."/>
            <person name="Guo Y."/>
            <person name="Wu X."/>
            <person name="Yu J."/>
            <person name="Chen L."/>
            <person name="Li M."/>
            <person name="Yu F."/>
        </authorList>
    </citation>
    <scope>NUCLEOTIDE SEQUENCE</scope>
    <source>
        <strain evidence="3">NC-4</strain>
    </source>
</reference>
<proteinExistence type="predicted"/>
<dbReference type="GO" id="GO:0016829">
    <property type="term" value="F:lyase activity"/>
    <property type="evidence" value="ECO:0007669"/>
    <property type="project" value="UniProtKB-KW"/>
</dbReference>
<evidence type="ECO:0000313" key="4">
    <source>
        <dbReference type="Proteomes" id="UP001200271"/>
    </source>
</evidence>
<dbReference type="InterPro" id="IPR002762">
    <property type="entry name" value="CbiX-like"/>
</dbReference>
<dbReference type="Proteomes" id="UP001200271">
    <property type="component" value="Unassembled WGS sequence"/>
</dbReference>
<protein>
    <submittedName>
        <fullName evidence="3">Sirohydrochlorin chelatase</fullName>
    </submittedName>
</protein>
<dbReference type="Pfam" id="PF01903">
    <property type="entry name" value="CbiX"/>
    <property type="match status" value="1"/>
</dbReference>
<reference evidence="3" key="2">
    <citation type="submission" date="2023-08" db="EMBL/GenBank/DDBJ databases">
        <authorList>
            <person name="Zhao H."/>
            <person name="Wang X."/>
        </authorList>
    </citation>
    <scope>NUCLEOTIDE SEQUENCE</scope>
    <source>
        <strain evidence="3">NC-4</strain>
    </source>
</reference>
<organism evidence="3 4">
    <name type="scientific">Staphylococcus aureus</name>
    <dbReference type="NCBI Taxonomy" id="1280"/>
    <lineage>
        <taxon>Bacteria</taxon>
        <taxon>Bacillati</taxon>
        <taxon>Bacillota</taxon>
        <taxon>Bacilli</taxon>
        <taxon>Bacillales</taxon>
        <taxon>Staphylococcaceae</taxon>
        <taxon>Staphylococcus</taxon>
    </lineage>
</organism>
<evidence type="ECO:0000256" key="2">
    <source>
        <dbReference type="ARBA" id="ARBA00023239"/>
    </source>
</evidence>
<evidence type="ECO:0000313" key="3">
    <source>
        <dbReference type="EMBL" id="MCE3364510.1"/>
    </source>
</evidence>
<keyword evidence="1" id="KW-0479">Metal-binding</keyword>
<sequence>MNGNIIVAHGMRRGRQNQALEAFISELVKDDIHHYHIAFLESEHQDLETVMTTLIQSGVKQLKVVPLLLFSAMHYLKDI</sequence>
<gene>
    <name evidence="3" type="ORF">LB359_20050</name>
</gene>